<keyword evidence="3" id="KW-1185">Reference proteome</keyword>
<evidence type="ECO:0000313" key="3">
    <source>
        <dbReference type="Proteomes" id="UP001194468"/>
    </source>
</evidence>
<gene>
    <name evidence="2" type="ORF">L210DRAFT_3642271</name>
</gene>
<dbReference type="AlphaFoldDB" id="A0AAD4GIJ0"/>
<accession>A0AAD4GIJ0</accession>
<feature type="compositionally biased region" description="Low complexity" evidence="1">
    <location>
        <begin position="280"/>
        <end position="292"/>
    </location>
</feature>
<reference evidence="2" key="2">
    <citation type="journal article" date="2020" name="Nat. Commun.">
        <title>Large-scale genome sequencing of mycorrhizal fungi provides insights into the early evolution of symbiotic traits.</title>
        <authorList>
            <person name="Miyauchi S."/>
            <person name="Kiss E."/>
            <person name="Kuo A."/>
            <person name="Drula E."/>
            <person name="Kohler A."/>
            <person name="Sanchez-Garcia M."/>
            <person name="Morin E."/>
            <person name="Andreopoulos B."/>
            <person name="Barry K.W."/>
            <person name="Bonito G."/>
            <person name="Buee M."/>
            <person name="Carver A."/>
            <person name="Chen C."/>
            <person name="Cichocki N."/>
            <person name="Clum A."/>
            <person name="Culley D."/>
            <person name="Crous P.W."/>
            <person name="Fauchery L."/>
            <person name="Girlanda M."/>
            <person name="Hayes R.D."/>
            <person name="Keri Z."/>
            <person name="LaButti K."/>
            <person name="Lipzen A."/>
            <person name="Lombard V."/>
            <person name="Magnuson J."/>
            <person name="Maillard F."/>
            <person name="Murat C."/>
            <person name="Nolan M."/>
            <person name="Ohm R.A."/>
            <person name="Pangilinan J."/>
            <person name="Pereira M.F."/>
            <person name="Perotto S."/>
            <person name="Peter M."/>
            <person name="Pfister S."/>
            <person name="Riley R."/>
            <person name="Sitrit Y."/>
            <person name="Stielow J.B."/>
            <person name="Szollosi G."/>
            <person name="Zifcakova L."/>
            <person name="Stursova M."/>
            <person name="Spatafora J.W."/>
            <person name="Tedersoo L."/>
            <person name="Vaario L.M."/>
            <person name="Yamada A."/>
            <person name="Yan M."/>
            <person name="Wang P."/>
            <person name="Xu J."/>
            <person name="Bruns T."/>
            <person name="Baldrian P."/>
            <person name="Vilgalys R."/>
            <person name="Dunand C."/>
            <person name="Henrissat B."/>
            <person name="Grigoriev I.V."/>
            <person name="Hibbett D."/>
            <person name="Nagy L.G."/>
            <person name="Martin F.M."/>
        </authorList>
    </citation>
    <scope>NUCLEOTIDE SEQUENCE</scope>
    <source>
        <strain evidence="2">BED1</strain>
    </source>
</reference>
<comment type="caution">
    <text evidence="2">The sequence shown here is derived from an EMBL/GenBank/DDBJ whole genome shotgun (WGS) entry which is preliminary data.</text>
</comment>
<organism evidence="2 3">
    <name type="scientific">Boletus edulis BED1</name>
    <dbReference type="NCBI Taxonomy" id="1328754"/>
    <lineage>
        <taxon>Eukaryota</taxon>
        <taxon>Fungi</taxon>
        <taxon>Dikarya</taxon>
        <taxon>Basidiomycota</taxon>
        <taxon>Agaricomycotina</taxon>
        <taxon>Agaricomycetes</taxon>
        <taxon>Agaricomycetidae</taxon>
        <taxon>Boletales</taxon>
        <taxon>Boletineae</taxon>
        <taxon>Boletaceae</taxon>
        <taxon>Boletoideae</taxon>
        <taxon>Boletus</taxon>
    </lineage>
</organism>
<protein>
    <submittedName>
        <fullName evidence="2">Uncharacterized protein</fullName>
    </submittedName>
</protein>
<reference evidence="2" key="1">
    <citation type="submission" date="2019-10" db="EMBL/GenBank/DDBJ databases">
        <authorList>
            <consortium name="DOE Joint Genome Institute"/>
            <person name="Kuo A."/>
            <person name="Miyauchi S."/>
            <person name="Kiss E."/>
            <person name="Drula E."/>
            <person name="Kohler A."/>
            <person name="Sanchez-Garcia M."/>
            <person name="Andreopoulos B."/>
            <person name="Barry K.W."/>
            <person name="Bonito G."/>
            <person name="Buee M."/>
            <person name="Carver A."/>
            <person name="Chen C."/>
            <person name="Cichocki N."/>
            <person name="Clum A."/>
            <person name="Culley D."/>
            <person name="Crous P.W."/>
            <person name="Fauchery L."/>
            <person name="Girlanda M."/>
            <person name="Hayes R."/>
            <person name="Keri Z."/>
            <person name="LaButti K."/>
            <person name="Lipzen A."/>
            <person name="Lombard V."/>
            <person name="Magnuson J."/>
            <person name="Maillard F."/>
            <person name="Morin E."/>
            <person name="Murat C."/>
            <person name="Nolan M."/>
            <person name="Ohm R."/>
            <person name="Pangilinan J."/>
            <person name="Pereira M."/>
            <person name="Perotto S."/>
            <person name="Peter M."/>
            <person name="Riley R."/>
            <person name="Sitrit Y."/>
            <person name="Stielow B."/>
            <person name="Szollosi G."/>
            <person name="Zifcakova L."/>
            <person name="Stursova M."/>
            <person name="Spatafora J.W."/>
            <person name="Tedersoo L."/>
            <person name="Vaario L.-M."/>
            <person name="Yamada A."/>
            <person name="Yan M."/>
            <person name="Wang P."/>
            <person name="Xu J."/>
            <person name="Bruns T."/>
            <person name="Baldrian P."/>
            <person name="Vilgalys R."/>
            <person name="Henrissat B."/>
            <person name="Grigoriev I.V."/>
            <person name="Hibbett D."/>
            <person name="Nagy L.G."/>
            <person name="Martin F.M."/>
        </authorList>
    </citation>
    <scope>NUCLEOTIDE SEQUENCE</scope>
    <source>
        <strain evidence="2">BED1</strain>
    </source>
</reference>
<feature type="region of interest" description="Disordered" evidence="1">
    <location>
        <begin position="278"/>
        <end position="302"/>
    </location>
</feature>
<dbReference type="Proteomes" id="UP001194468">
    <property type="component" value="Unassembled WGS sequence"/>
</dbReference>
<evidence type="ECO:0000313" key="2">
    <source>
        <dbReference type="EMBL" id="KAF8445962.1"/>
    </source>
</evidence>
<evidence type="ECO:0000256" key="1">
    <source>
        <dbReference type="SAM" id="MobiDB-lite"/>
    </source>
</evidence>
<sequence length="385" mass="42104">MYPLPAHTVDLVLQYISPLADPLPPHLISTPLRQRHHFLQISPSSPVEYLCWPSPDNAKIIDLLGRLSPLPDGASYPTRYTSDPESTVAHVQISSNAQGLRMLFHWDSTHGWKYHDLRLMPFPSPSFSTPEESLASSFACEAGTDPRPSTLDLVSEADNVNGSEEESYWDAYGAAGHDLTSPLPPQGTEAVEGEDAYWAQYASVQGSADSTVPSPLPTHHRLRPAIAIDDESTFPSQNDPIIDIPVDVIHAYPLAPRLEPPSPNLLAHLLSTVSPRKETYSPYSVRSPSPYSMDPSPEQTTADSELVIPPLPNGYLDASIVSPVALKLNGVSLSECHSHPEAEDAALTDSIKGLYYLWKVGRKGEADEKDRSVFLRIVQAAIAHE</sequence>
<dbReference type="EMBL" id="WHUW01000005">
    <property type="protein sequence ID" value="KAF8445962.1"/>
    <property type="molecule type" value="Genomic_DNA"/>
</dbReference>
<proteinExistence type="predicted"/>
<name>A0AAD4GIJ0_BOLED</name>